<accession>A0ABN4I0L1</accession>
<evidence type="ECO:0000313" key="3">
    <source>
        <dbReference type="Proteomes" id="UP000063429"/>
    </source>
</evidence>
<gene>
    <name evidence="2" type="ORF">F506_19165</name>
</gene>
<dbReference type="Proteomes" id="UP000063429">
    <property type="component" value="Chromosome"/>
</dbReference>
<evidence type="ECO:0000256" key="1">
    <source>
        <dbReference type="SAM" id="MobiDB-lite"/>
    </source>
</evidence>
<sequence>MARAGVCRQYTRDLMKHVCHACVAKTFGRGKRSHARAGRIGAQDIEARHLGGGMKEGQNQPPMGGDEES</sequence>
<feature type="region of interest" description="Disordered" evidence="1">
    <location>
        <begin position="30"/>
        <end position="69"/>
    </location>
</feature>
<proteinExistence type="predicted"/>
<keyword evidence="3" id="KW-1185">Reference proteome</keyword>
<name>A0ABN4I0L1_9BURK</name>
<reference evidence="3" key="1">
    <citation type="journal article" date="2015" name="Genome Announc.">
        <title>Complete Genome Sequence of Herbaspirillum hiltneri N3 (DSM 17495), Isolated from Surface-Sterilized Wheat Roots.</title>
        <authorList>
            <person name="Guizelini D."/>
            <person name="Saizaki P.M."/>
            <person name="Coimbra N.A."/>
            <person name="Weiss V.A."/>
            <person name="Faoro H."/>
            <person name="Sfeir M.Z."/>
            <person name="Baura V.A."/>
            <person name="Monteiro R.A."/>
            <person name="Chubatsu L.S."/>
            <person name="Souza E.M."/>
            <person name="Cruz L.M."/>
            <person name="Pedrosa F.O."/>
            <person name="Raittz R.T."/>
            <person name="Marchaukoski J.N."/>
            <person name="Steffens M.B."/>
        </authorList>
    </citation>
    <scope>NUCLEOTIDE SEQUENCE [LARGE SCALE GENOMIC DNA]</scope>
    <source>
        <strain evidence="3">N3</strain>
    </source>
</reference>
<protein>
    <submittedName>
        <fullName evidence="2">Uncharacterized protein</fullName>
    </submittedName>
</protein>
<dbReference type="EMBL" id="CP011409">
    <property type="protein sequence ID" value="AKZ64494.1"/>
    <property type="molecule type" value="Genomic_DNA"/>
</dbReference>
<organism evidence="2 3">
    <name type="scientific">Herbaspirillum hiltneri N3</name>
    <dbReference type="NCBI Taxonomy" id="1262470"/>
    <lineage>
        <taxon>Bacteria</taxon>
        <taxon>Pseudomonadati</taxon>
        <taxon>Pseudomonadota</taxon>
        <taxon>Betaproteobacteria</taxon>
        <taxon>Burkholderiales</taxon>
        <taxon>Oxalobacteraceae</taxon>
        <taxon>Herbaspirillum</taxon>
    </lineage>
</organism>
<evidence type="ECO:0000313" key="2">
    <source>
        <dbReference type="EMBL" id="AKZ64494.1"/>
    </source>
</evidence>